<dbReference type="SUPFAM" id="SSF51445">
    <property type="entry name" value="(Trans)glycosidases"/>
    <property type="match status" value="1"/>
</dbReference>
<dbReference type="KEGG" id="halg:HUG10_16345"/>
<dbReference type="PIRSF" id="PIRSF001084">
    <property type="entry name" value="B-galactosidase"/>
    <property type="match status" value="1"/>
</dbReference>
<dbReference type="Pfam" id="PF08532">
    <property type="entry name" value="Glyco_hydro_42M"/>
    <property type="match status" value="1"/>
</dbReference>
<name>A0A7D5GH82_9EURY</name>
<proteinExistence type="inferred from homology"/>
<dbReference type="Proteomes" id="UP000509750">
    <property type="component" value="Chromosome"/>
</dbReference>
<accession>A0A7D5GH82</accession>
<dbReference type="GO" id="GO:0005975">
    <property type="term" value="P:carbohydrate metabolic process"/>
    <property type="evidence" value="ECO:0007669"/>
    <property type="project" value="InterPro"/>
</dbReference>
<dbReference type="InterPro" id="IPR013780">
    <property type="entry name" value="Glyco_hydro_b"/>
</dbReference>
<dbReference type="InterPro" id="IPR003476">
    <property type="entry name" value="Glyco_hydro_42"/>
</dbReference>
<comment type="similarity">
    <text evidence="2">Belongs to the glycosyl hydrolase 42 family.</text>
</comment>
<keyword evidence="7" id="KW-0326">Glycosidase</keyword>
<evidence type="ECO:0000313" key="10">
    <source>
        <dbReference type="EMBL" id="QLG29010.1"/>
    </source>
</evidence>
<dbReference type="InterPro" id="IPR013529">
    <property type="entry name" value="Glyco_hydro_42_N"/>
</dbReference>
<dbReference type="GO" id="GO:0004565">
    <property type="term" value="F:beta-galactosidase activity"/>
    <property type="evidence" value="ECO:0007669"/>
    <property type="project" value="UniProtKB-EC"/>
</dbReference>
<dbReference type="CDD" id="cd03143">
    <property type="entry name" value="A4_beta-galactosidase_middle_domain"/>
    <property type="match status" value="1"/>
</dbReference>
<evidence type="ECO:0000256" key="6">
    <source>
        <dbReference type="ARBA" id="ARBA00022833"/>
    </source>
</evidence>
<dbReference type="Pfam" id="PF02449">
    <property type="entry name" value="Glyco_hydro_42"/>
    <property type="match status" value="1"/>
</dbReference>
<dbReference type="GO" id="GO:0009341">
    <property type="term" value="C:beta-galactosidase complex"/>
    <property type="evidence" value="ECO:0007669"/>
    <property type="project" value="InterPro"/>
</dbReference>
<dbReference type="GeneID" id="56030436"/>
<evidence type="ECO:0000259" key="9">
    <source>
        <dbReference type="Pfam" id="PF08532"/>
    </source>
</evidence>
<evidence type="ECO:0000256" key="7">
    <source>
        <dbReference type="ARBA" id="ARBA00023295"/>
    </source>
</evidence>
<keyword evidence="11" id="KW-1185">Reference proteome</keyword>
<evidence type="ECO:0000313" key="11">
    <source>
        <dbReference type="Proteomes" id="UP000509750"/>
    </source>
</evidence>
<gene>
    <name evidence="10" type="ORF">HUG10_16345</name>
</gene>
<keyword evidence="6" id="KW-0862">Zinc</keyword>
<dbReference type="SUPFAM" id="SSF52317">
    <property type="entry name" value="Class I glutamine amidotransferase-like"/>
    <property type="match status" value="1"/>
</dbReference>
<feature type="domain" description="Glycoside hydrolase family 42 N-terminal" evidence="8">
    <location>
        <begin position="6"/>
        <end position="383"/>
    </location>
</feature>
<protein>
    <recommendedName>
        <fullName evidence="3">beta-galactosidase</fullName>
        <ecNumber evidence="3">3.2.1.23</ecNumber>
    </recommendedName>
</protein>
<dbReference type="EMBL" id="CP058529">
    <property type="protein sequence ID" value="QLG29010.1"/>
    <property type="molecule type" value="Genomic_DNA"/>
</dbReference>
<keyword evidence="5" id="KW-0378">Hydrolase</keyword>
<organism evidence="10 11">
    <name type="scientific">Halorarum halophilum</name>
    <dbReference type="NCBI Taxonomy" id="2743090"/>
    <lineage>
        <taxon>Archaea</taxon>
        <taxon>Methanobacteriati</taxon>
        <taxon>Methanobacteriota</taxon>
        <taxon>Stenosarchaea group</taxon>
        <taxon>Halobacteria</taxon>
        <taxon>Halobacteriales</taxon>
        <taxon>Haloferacaceae</taxon>
        <taxon>Halorarum</taxon>
    </lineage>
</organism>
<dbReference type="EC" id="3.2.1.23" evidence="3"/>
<dbReference type="PANTHER" id="PTHR36447:SF2">
    <property type="entry name" value="BETA-GALACTOSIDASE YESZ"/>
    <property type="match status" value="1"/>
</dbReference>
<dbReference type="Gene3D" id="2.60.40.1180">
    <property type="entry name" value="Golgi alpha-mannosidase II"/>
    <property type="match status" value="1"/>
</dbReference>
<dbReference type="Gene3D" id="3.40.50.880">
    <property type="match status" value="1"/>
</dbReference>
<evidence type="ECO:0000256" key="4">
    <source>
        <dbReference type="ARBA" id="ARBA00022723"/>
    </source>
</evidence>
<evidence type="ECO:0000259" key="8">
    <source>
        <dbReference type="Pfam" id="PF02449"/>
    </source>
</evidence>
<dbReference type="InterPro" id="IPR017853">
    <property type="entry name" value="GH"/>
</dbReference>
<dbReference type="Gene3D" id="3.20.20.80">
    <property type="entry name" value="Glycosidases"/>
    <property type="match status" value="1"/>
</dbReference>
<dbReference type="AlphaFoldDB" id="A0A7D5GH82"/>
<feature type="domain" description="Beta-galactosidase trimerisation" evidence="9">
    <location>
        <begin position="392"/>
        <end position="595"/>
    </location>
</feature>
<dbReference type="InterPro" id="IPR029062">
    <property type="entry name" value="Class_I_gatase-like"/>
</dbReference>
<evidence type="ECO:0000256" key="5">
    <source>
        <dbReference type="ARBA" id="ARBA00022801"/>
    </source>
</evidence>
<dbReference type="InterPro" id="IPR013738">
    <property type="entry name" value="Beta_galactosidase_Trimer"/>
</dbReference>
<reference evidence="10 11" key="1">
    <citation type="submission" date="2020-07" db="EMBL/GenBank/DDBJ databases">
        <title>Gai3-2, isolated from salt lake.</title>
        <authorList>
            <person name="Cui H."/>
            <person name="Shi X."/>
        </authorList>
    </citation>
    <scope>NUCLEOTIDE SEQUENCE [LARGE SCALE GENOMIC DNA]</scope>
    <source>
        <strain evidence="10 11">Gai3-2</strain>
    </source>
</reference>
<keyword evidence="4" id="KW-0479">Metal-binding</keyword>
<dbReference type="PANTHER" id="PTHR36447">
    <property type="entry name" value="BETA-GALACTOSIDASE GANA"/>
    <property type="match status" value="1"/>
</dbReference>
<evidence type="ECO:0000256" key="1">
    <source>
        <dbReference type="ARBA" id="ARBA00001412"/>
    </source>
</evidence>
<comment type="catalytic activity">
    <reaction evidence="1">
        <text>Hydrolysis of terminal non-reducing beta-D-galactose residues in beta-D-galactosides.</text>
        <dbReference type="EC" id="3.2.1.23"/>
    </reaction>
</comment>
<dbReference type="SUPFAM" id="SSF51011">
    <property type="entry name" value="Glycosyl hydrolase domain"/>
    <property type="match status" value="1"/>
</dbReference>
<dbReference type="OrthoDB" id="85141at2157"/>
<sequence length="661" mass="73370">MSIGVCYFPEHWPGERWERDVEQMAEAGFEHVRMGEFAWDRLEPERGRFEFGWLDEILDLLAEHDLTAVLCTPTATPPKWLVDERPGILQETADGTVRGFGGRRHYCFNSPAYREETERVVSELADRYAGDPRVAGWQIDNEFGCHDTVRCYCDDCAAAFRDWLRERHDDVDALNEAWGTAFWSQSYPSFGSVDPPCVATADHHPSRLLAYYRFASDSVLDYNRLQVALLRDADDDWFFTHNFMGNFGDLDARAVAEDLDFASWDTYPTGGFARGGDASLRTGAFDTVGMNHDLYRGMSDERFWVTELQSGEKDYPADSPQPAEGAMRLWAHQAVAHGAGAALYFRWRRCRSGQEQYLAGLRKHHGGPDRAYGDARETAADLADLDPGPVDAPVALLHDYEDAWALDIQPRSSSFDYWAHARTYYSALRRRGLDVDVVGTDADLDGYGAVVAPTLCLADAALADRLRRYAERGGSLLVTMRSGVKDEYDKLRNDPAPGPLAGTVGATLDQRESFPRDEDGLDLTYRGESFAYRTWAEWLDVDGADVVGEYAAGVGEGRAAITRNRVGDGTVLYSGVWPGAELADALVADVLDAGGVECADRLPRDVRCSTRGDAVWVLNFALDPVTVRADGDAEWLVGDEEVPPAGCSVVRAPLSELAFER</sequence>
<evidence type="ECO:0000256" key="3">
    <source>
        <dbReference type="ARBA" id="ARBA00012756"/>
    </source>
</evidence>
<dbReference type="GO" id="GO:0046872">
    <property type="term" value="F:metal ion binding"/>
    <property type="evidence" value="ECO:0007669"/>
    <property type="project" value="UniProtKB-KW"/>
</dbReference>
<evidence type="ECO:0000256" key="2">
    <source>
        <dbReference type="ARBA" id="ARBA00005940"/>
    </source>
</evidence>
<dbReference type="RefSeq" id="WP_179170584.1">
    <property type="nucleotide sequence ID" value="NZ_CP058529.1"/>
</dbReference>